<evidence type="ECO:0000256" key="1">
    <source>
        <dbReference type="SAM" id="Phobius"/>
    </source>
</evidence>
<evidence type="ECO:0000313" key="4">
    <source>
        <dbReference type="RefSeq" id="XP_032835396.1"/>
    </source>
</evidence>
<dbReference type="SMART" id="SM00409">
    <property type="entry name" value="IG"/>
    <property type="match status" value="1"/>
</dbReference>
<dbReference type="KEGG" id="pmrn:116957383"/>
<keyword evidence="1" id="KW-0812">Transmembrane</keyword>
<evidence type="ECO:0000259" key="2">
    <source>
        <dbReference type="PROSITE" id="PS50835"/>
    </source>
</evidence>
<feature type="domain" description="Ig-like" evidence="2">
    <location>
        <begin position="34"/>
        <end position="139"/>
    </location>
</feature>
<gene>
    <name evidence="4" type="primary">LOC116957383</name>
</gene>
<dbReference type="Pfam" id="PF07686">
    <property type="entry name" value="V-set"/>
    <property type="match status" value="1"/>
</dbReference>
<sequence length="263" mass="28955">MFYKHQAYACIYRVAVLMHCAVPAAMGSTVHGSPAGVGRASGSTRTVSVTEGQLAVLECGSDSTGPLRYLYWYKGRAPPQKKLVAYLNSETHANGTGRGEPGQRASIRGRSTLHLGRARRSDSGTYRCEALPVRSRHVVRHEVQLIVTERSFVVASAVNDQTHTPITSVNSLVTPEQTSSTTRMGNNVTDLRGKFHKDLHRKLFPDGTIKSEEILLVVIIILMFLASFPLVVIILKILCKRTKTQEEGRTLKNKDEKNPCLAT</sequence>
<dbReference type="CDD" id="cd00099">
    <property type="entry name" value="IgV"/>
    <property type="match status" value="1"/>
</dbReference>
<feature type="transmembrane region" description="Helical" evidence="1">
    <location>
        <begin position="214"/>
        <end position="239"/>
    </location>
</feature>
<keyword evidence="3" id="KW-1185">Reference proteome</keyword>
<evidence type="ECO:0000313" key="3">
    <source>
        <dbReference type="Proteomes" id="UP001318040"/>
    </source>
</evidence>
<dbReference type="InterPro" id="IPR036179">
    <property type="entry name" value="Ig-like_dom_sf"/>
</dbReference>
<dbReference type="AlphaFoldDB" id="A0AAJ7UHN2"/>
<dbReference type="Gene3D" id="2.60.40.10">
    <property type="entry name" value="Immunoglobulins"/>
    <property type="match status" value="1"/>
</dbReference>
<keyword evidence="1" id="KW-1133">Transmembrane helix</keyword>
<reference evidence="4" key="1">
    <citation type="submission" date="2025-08" db="UniProtKB">
        <authorList>
            <consortium name="RefSeq"/>
        </authorList>
    </citation>
    <scope>IDENTIFICATION</scope>
    <source>
        <tissue evidence="4">Sperm</tissue>
    </source>
</reference>
<dbReference type="RefSeq" id="XP_032835396.1">
    <property type="nucleotide sequence ID" value="XM_032979505.1"/>
</dbReference>
<organism evidence="3 4">
    <name type="scientific">Petromyzon marinus</name>
    <name type="common">Sea lamprey</name>
    <dbReference type="NCBI Taxonomy" id="7757"/>
    <lineage>
        <taxon>Eukaryota</taxon>
        <taxon>Metazoa</taxon>
        <taxon>Chordata</taxon>
        <taxon>Craniata</taxon>
        <taxon>Vertebrata</taxon>
        <taxon>Cyclostomata</taxon>
        <taxon>Hyperoartia</taxon>
        <taxon>Petromyzontiformes</taxon>
        <taxon>Petromyzontidae</taxon>
        <taxon>Petromyzon</taxon>
    </lineage>
</organism>
<dbReference type="InterPro" id="IPR003599">
    <property type="entry name" value="Ig_sub"/>
</dbReference>
<keyword evidence="1" id="KW-0472">Membrane</keyword>
<dbReference type="PROSITE" id="PS50835">
    <property type="entry name" value="IG_LIKE"/>
    <property type="match status" value="1"/>
</dbReference>
<dbReference type="InterPro" id="IPR013783">
    <property type="entry name" value="Ig-like_fold"/>
</dbReference>
<protein>
    <submittedName>
        <fullName evidence="4">Uncharacterized protein LOC116957383</fullName>
    </submittedName>
</protein>
<dbReference type="Proteomes" id="UP001318040">
    <property type="component" value="Chromosome 3"/>
</dbReference>
<dbReference type="InterPro" id="IPR007110">
    <property type="entry name" value="Ig-like_dom"/>
</dbReference>
<dbReference type="InterPro" id="IPR013106">
    <property type="entry name" value="Ig_V-set"/>
</dbReference>
<proteinExistence type="predicted"/>
<accession>A0AAJ7UHN2</accession>
<name>A0AAJ7UHN2_PETMA</name>
<dbReference type="SUPFAM" id="SSF48726">
    <property type="entry name" value="Immunoglobulin"/>
    <property type="match status" value="1"/>
</dbReference>